<accession>A0A9Q0NMG9</accession>
<comment type="caution">
    <text evidence="2">The sequence shown here is derived from an EMBL/GenBank/DDBJ whole genome shotgun (WGS) entry which is preliminary data.</text>
</comment>
<keyword evidence="1" id="KW-0812">Transmembrane</keyword>
<dbReference type="Proteomes" id="UP001151529">
    <property type="component" value="Chromosome 12"/>
</dbReference>
<feature type="transmembrane region" description="Helical" evidence="1">
    <location>
        <begin position="386"/>
        <end position="406"/>
    </location>
</feature>
<keyword evidence="1" id="KW-1133">Transmembrane helix</keyword>
<reference evidence="2" key="1">
    <citation type="submission" date="2022-11" db="EMBL/GenBank/DDBJ databases">
        <authorList>
            <person name="Hyden B.L."/>
            <person name="Feng K."/>
            <person name="Yates T."/>
            <person name="Jawdy S."/>
            <person name="Smart L.B."/>
            <person name="Muchero W."/>
        </authorList>
    </citation>
    <scope>NUCLEOTIDE SEQUENCE</scope>
    <source>
        <tissue evidence="2">Shoot tip</tissue>
    </source>
</reference>
<sequence>MEFRAASGATVLGFHLPGSVSSRVSEVCIHGLLPRAMWFPRISGAEVLASRLQPRFCPVLARVRVTSSGYVLHLILGLFGQFGLCPGSWFHGSQGFNDPGFCGRDLAGLALGVQGFKQWEFGFSDLSIAGSALPDQFLGLILGRVCGCVQFEARPRGYFCSGLCHCPGGFQATGFGVSSSHRGLWDFTWTGFRVRSGRFVVTFWVPGTWFRGLWLVVLALGLPLWLGLGSGFWFGSKSGSHGSVVTCPDLASGLGLWPGSHCLLGLALAARASRVCGGIAVSGSHLDGLTGLDWGALPSARVREVPAQFRSHDRLLAQIWISGLVFYCSALLSARSGLTVRALGPGYRGYGSGFRVWGSSFSFEVRSLVHRFWFSMNRFRVVISRVWLSAVLGSVVCGFAGSSGVLPRATCTRVLALTDRLSAWGSGVGFWVSVSGRLLVRGFTSAWGSPLPGALRHAVWGSQARVSRSGSRICSFWPRFEVQGYGSGFRVVPGSQGSGSVVSGFRVTCQFHGSAFLSRLESWPQGSSHGFWIGSRFGGFRGLVSLLALGLWFAARALPVASVPSGGSGSPALDLGFGVWNRFASSSGRGFKGRAFWIGFRSSPHGVRVSGLGASPAGPCLWLGGSGLAVLVRGTVMGSGFRGFCASRGYQVGVSRPCSRVWDFSSDRVTEPGFGPGFTLPASSWASAHALGFSLALITGFA</sequence>
<evidence type="ECO:0000256" key="1">
    <source>
        <dbReference type="SAM" id="Phobius"/>
    </source>
</evidence>
<feature type="transmembrane region" description="Helical" evidence="1">
    <location>
        <begin position="315"/>
        <end position="334"/>
    </location>
</feature>
<evidence type="ECO:0000313" key="3">
    <source>
        <dbReference type="Proteomes" id="UP001151529"/>
    </source>
</evidence>
<gene>
    <name evidence="2" type="ORF">OIU85_013754</name>
</gene>
<evidence type="ECO:0000313" key="2">
    <source>
        <dbReference type="EMBL" id="KAJ6672446.1"/>
    </source>
</evidence>
<keyword evidence="3" id="KW-1185">Reference proteome</keyword>
<feature type="transmembrane region" description="Helical" evidence="1">
    <location>
        <begin position="212"/>
        <end position="234"/>
    </location>
</feature>
<name>A0A9Q0NMG9_SALVM</name>
<proteinExistence type="predicted"/>
<dbReference type="EMBL" id="JAPFFL010000018">
    <property type="protein sequence ID" value="KAJ6672446.1"/>
    <property type="molecule type" value="Genomic_DNA"/>
</dbReference>
<dbReference type="AlphaFoldDB" id="A0A9Q0NMG9"/>
<organism evidence="2 3">
    <name type="scientific">Salix viminalis</name>
    <name type="common">Common osier</name>
    <name type="synonym">Basket willow</name>
    <dbReference type="NCBI Taxonomy" id="40686"/>
    <lineage>
        <taxon>Eukaryota</taxon>
        <taxon>Viridiplantae</taxon>
        <taxon>Streptophyta</taxon>
        <taxon>Embryophyta</taxon>
        <taxon>Tracheophyta</taxon>
        <taxon>Spermatophyta</taxon>
        <taxon>Magnoliopsida</taxon>
        <taxon>eudicotyledons</taxon>
        <taxon>Gunneridae</taxon>
        <taxon>Pentapetalae</taxon>
        <taxon>rosids</taxon>
        <taxon>fabids</taxon>
        <taxon>Malpighiales</taxon>
        <taxon>Salicaceae</taxon>
        <taxon>Saliceae</taxon>
        <taxon>Salix</taxon>
    </lineage>
</organism>
<protein>
    <submittedName>
        <fullName evidence="2">Uncharacterized protein</fullName>
    </submittedName>
</protein>
<keyword evidence="1" id="KW-0472">Membrane</keyword>
<reference evidence="2" key="2">
    <citation type="journal article" date="2023" name="Int. J. Mol. Sci.">
        <title>De Novo Assembly and Annotation of 11 Diverse Shrub Willow (Salix) Genomes Reveals Novel Gene Organization in Sex-Linked Regions.</title>
        <authorList>
            <person name="Hyden B."/>
            <person name="Feng K."/>
            <person name="Yates T.B."/>
            <person name="Jawdy S."/>
            <person name="Cereghino C."/>
            <person name="Smart L.B."/>
            <person name="Muchero W."/>
        </authorList>
    </citation>
    <scope>NUCLEOTIDE SEQUENCE [LARGE SCALE GENOMIC DNA]</scope>
    <source>
        <tissue evidence="2">Shoot tip</tissue>
    </source>
</reference>